<comment type="caution">
    <text evidence="1">The sequence shown here is derived from an EMBL/GenBank/DDBJ whole genome shotgun (WGS) entry which is preliminary data.</text>
</comment>
<dbReference type="EMBL" id="CM020618">
    <property type="protein sequence ID" value="KAK1859579.1"/>
    <property type="molecule type" value="Genomic_DNA"/>
</dbReference>
<proteinExistence type="predicted"/>
<evidence type="ECO:0000313" key="2">
    <source>
        <dbReference type="Proteomes" id="UP000798662"/>
    </source>
</evidence>
<evidence type="ECO:0000313" key="1">
    <source>
        <dbReference type="EMBL" id="KAK1859579.1"/>
    </source>
</evidence>
<organism evidence="1 2">
    <name type="scientific">Pyropia yezoensis</name>
    <name type="common">Susabi-nori</name>
    <name type="synonym">Porphyra yezoensis</name>
    <dbReference type="NCBI Taxonomy" id="2788"/>
    <lineage>
        <taxon>Eukaryota</taxon>
        <taxon>Rhodophyta</taxon>
        <taxon>Bangiophyceae</taxon>
        <taxon>Bangiales</taxon>
        <taxon>Bangiaceae</taxon>
        <taxon>Pyropia</taxon>
    </lineage>
</organism>
<keyword evidence="2" id="KW-1185">Reference proteome</keyword>
<dbReference type="Proteomes" id="UP000798662">
    <property type="component" value="Chromosome 1"/>
</dbReference>
<accession>A0ACC3BNK4</accession>
<sequence>MERASRGNAGGVVAAAASATASGLPRLSDSAGDVPAGNGAAAAAASPRLSDRTGAVDEGGGAGAPAASSRLSGSADDVEETNAVAADGLTSLPFNGGANEEGAAAGAAAVVQAASGRTRKPRSVRVADLDRLTAQLQALQAREEERACRVTAIEDQLAALSSALYGIDVLRAVAVQQQFRLGSALQSILATKMEQRLKTAPPASARAGREQLGIVFDVPFTRCGMDELAQMEKLSYSPVAVKRSCRAMRTLHFADSRELLAAIGFSDDMRRDYAFRVFKRQRDNSHPTRVLVESHTDESGCVWYILGRDPARDELRVAVRESGKYSVRLHGYLHPLENRVVPFSAVPALPERCPTFLSWREAPPSAYLLRDGADACGVVTASMPCCVIEEATPSMLDMLTL</sequence>
<gene>
    <name evidence="1" type="ORF">I4F81_002174</name>
</gene>
<reference evidence="1" key="1">
    <citation type="submission" date="2019-11" db="EMBL/GenBank/DDBJ databases">
        <title>Nori genome reveals adaptations in red seaweeds to the harsh intertidal environment.</title>
        <authorList>
            <person name="Wang D."/>
            <person name="Mao Y."/>
        </authorList>
    </citation>
    <scope>NUCLEOTIDE SEQUENCE</scope>
    <source>
        <tissue evidence="1">Gametophyte</tissue>
    </source>
</reference>
<name>A0ACC3BNK4_PYRYE</name>
<protein>
    <submittedName>
        <fullName evidence="1">Uncharacterized protein</fullName>
    </submittedName>
</protein>